<evidence type="ECO:0000313" key="2">
    <source>
        <dbReference type="Proteomes" id="UP000001296"/>
    </source>
</evidence>
<gene>
    <name evidence="1" type="ordered locus">STHERM_c19650</name>
</gene>
<protein>
    <submittedName>
        <fullName evidence="1">Uncharacterized protein</fullName>
    </submittedName>
</protein>
<reference key="1">
    <citation type="submission" date="2009-08" db="EMBL/GenBank/DDBJ databases">
        <title>The genome sequence of Spirochaeta thermophila DSM6192.</title>
        <authorList>
            <person name="Angelov A."/>
            <person name="Mientus M."/>
            <person name="Wittenberg S."/>
            <person name="Lehmann R."/>
            <person name="Liesegang H."/>
            <person name="Daniel R."/>
            <person name="Liebl W."/>
        </authorList>
    </citation>
    <scope>NUCLEOTIDE SEQUENCE</scope>
    <source>
        <strain>DSM 6192</strain>
    </source>
</reference>
<dbReference type="HOGENOM" id="CLU_2720343_0_0_12"/>
<dbReference type="PaxDb" id="665571-STHERM_c19650"/>
<name>E0RQC4_WINT6</name>
<dbReference type="RefSeq" id="WP_013314739.1">
    <property type="nucleotide sequence ID" value="NC_014484.1"/>
</dbReference>
<evidence type="ECO:0000313" key="1">
    <source>
        <dbReference type="EMBL" id="ADN02900.1"/>
    </source>
</evidence>
<dbReference type="Proteomes" id="UP000001296">
    <property type="component" value="Chromosome"/>
</dbReference>
<accession>E0RQC4</accession>
<dbReference type="KEGG" id="sta:STHERM_c19650"/>
<organism evidence="1 2">
    <name type="scientific">Winmispira thermophila (strain ATCC 49972 / DSM 6192 / RI 19.B1)</name>
    <name type="common">Spirochaeta thermophila</name>
    <dbReference type="NCBI Taxonomy" id="665571"/>
    <lineage>
        <taxon>Bacteria</taxon>
        <taxon>Pseudomonadati</taxon>
        <taxon>Spirochaetota</taxon>
        <taxon>Spirochaetia</taxon>
        <taxon>Winmispirales</taxon>
        <taxon>Winmispiraceae</taxon>
        <taxon>Winmispira</taxon>
    </lineage>
</organism>
<proteinExistence type="predicted"/>
<sequence>MHTEFFRVKGAHPVYAEIVRDAGDSLLMRILKYLEGDVYEEESWISRDLFEACMRTGYLSPAERPEIERLRA</sequence>
<dbReference type="AlphaFoldDB" id="E0RQC4"/>
<reference evidence="1 2" key="2">
    <citation type="journal article" date="2010" name="J. Bacteriol.">
        <title>Genome sequence of the polysaccharide-degrading, thermophilic anaerobe Spirochaeta thermophila DSM 6192.</title>
        <authorList>
            <person name="Angelov A."/>
            <person name="Liebl S."/>
            <person name="Ballschmiter M."/>
            <person name="Bomeke M."/>
            <person name="Lehmann R."/>
            <person name="Liesegang H."/>
            <person name="Daniel R."/>
            <person name="Liebl W."/>
        </authorList>
    </citation>
    <scope>NUCLEOTIDE SEQUENCE [LARGE SCALE GENOMIC DNA]</scope>
    <source>
        <strain evidence="2">ATCC 49972 / DSM 6192 / RI 19.B1</strain>
    </source>
</reference>
<dbReference type="EMBL" id="CP001698">
    <property type="protein sequence ID" value="ADN02900.1"/>
    <property type="molecule type" value="Genomic_DNA"/>
</dbReference>